<evidence type="ECO:0000256" key="3">
    <source>
        <dbReference type="ARBA" id="ARBA00022737"/>
    </source>
</evidence>
<dbReference type="PROSITE" id="PS50157">
    <property type="entry name" value="ZINC_FINGER_C2H2_2"/>
    <property type="match status" value="2"/>
</dbReference>
<protein>
    <recommendedName>
        <fullName evidence="9">C2H2-type domain-containing protein</fullName>
    </recommendedName>
</protein>
<feature type="compositionally biased region" description="Polar residues" evidence="8">
    <location>
        <begin position="206"/>
        <end position="220"/>
    </location>
</feature>
<dbReference type="PANTHER" id="PTHR16515">
    <property type="entry name" value="PR DOMAIN ZINC FINGER PROTEIN"/>
    <property type="match status" value="1"/>
</dbReference>
<reference evidence="10 11" key="1">
    <citation type="submission" date="2023-04" db="EMBL/GenBank/DDBJ databases">
        <title>Genome of Basidiobolus ranarum AG-B5.</title>
        <authorList>
            <person name="Stajich J.E."/>
            <person name="Carter-House D."/>
            <person name="Gryganskyi A."/>
        </authorList>
    </citation>
    <scope>NUCLEOTIDE SEQUENCE [LARGE SCALE GENOMIC DNA]</scope>
    <source>
        <strain evidence="10 11">AG-B5</strain>
    </source>
</reference>
<evidence type="ECO:0000313" key="10">
    <source>
        <dbReference type="EMBL" id="KAK9680792.1"/>
    </source>
</evidence>
<sequence length="333" mass="37655">MENKFSTYGASAFSSPTTVSSISTLYSMNQDLVNPLYSNQHTDFIDSIYHSIDQSLEFMEQPPHLFHNSTELKSWSHSLFNFDELTGNELILGCLPENTRGYADISSDTTSAVSSNLIFNMEGIPMIPSRRCSHNVHISSGLGRIGDPTQLCSETTELGQAMLKNQSYHSGLSTTSYVEQIPLHNLAPSGSELDTFIPMDQVSMNASTTPPLSPSDACNTSFFRPTKPSRRFRRRTESTGGGVISFRAEHKKSQKERKAEAKKEEAEAEVNICKFCERPFKRKHDLQRHERLHTGEKPFQCTHCILAFSRTDTLRRHLRQTHGYFEHLMFFSA</sequence>
<organism evidence="10 11">
    <name type="scientific">Basidiobolus ranarum</name>
    <dbReference type="NCBI Taxonomy" id="34480"/>
    <lineage>
        <taxon>Eukaryota</taxon>
        <taxon>Fungi</taxon>
        <taxon>Fungi incertae sedis</taxon>
        <taxon>Zoopagomycota</taxon>
        <taxon>Entomophthoromycotina</taxon>
        <taxon>Basidiobolomycetes</taxon>
        <taxon>Basidiobolales</taxon>
        <taxon>Basidiobolaceae</taxon>
        <taxon>Basidiobolus</taxon>
    </lineage>
</organism>
<feature type="region of interest" description="Disordered" evidence="8">
    <location>
        <begin position="206"/>
        <end position="242"/>
    </location>
</feature>
<dbReference type="InterPro" id="IPR050331">
    <property type="entry name" value="Zinc_finger"/>
</dbReference>
<feature type="domain" description="C2H2-type" evidence="9">
    <location>
        <begin position="299"/>
        <end position="322"/>
    </location>
</feature>
<dbReference type="Gene3D" id="3.30.160.60">
    <property type="entry name" value="Classic Zinc Finger"/>
    <property type="match status" value="2"/>
</dbReference>
<dbReference type="Proteomes" id="UP001479436">
    <property type="component" value="Unassembled WGS sequence"/>
</dbReference>
<name>A0ABR2VN72_9FUNG</name>
<proteinExistence type="predicted"/>
<dbReference type="InterPro" id="IPR036236">
    <property type="entry name" value="Znf_C2H2_sf"/>
</dbReference>
<evidence type="ECO:0000256" key="2">
    <source>
        <dbReference type="ARBA" id="ARBA00022723"/>
    </source>
</evidence>
<keyword evidence="4 7" id="KW-0863">Zinc-finger</keyword>
<dbReference type="PROSITE" id="PS00028">
    <property type="entry name" value="ZINC_FINGER_C2H2_1"/>
    <property type="match status" value="2"/>
</dbReference>
<evidence type="ECO:0000259" key="9">
    <source>
        <dbReference type="PROSITE" id="PS50157"/>
    </source>
</evidence>
<keyword evidence="3" id="KW-0677">Repeat</keyword>
<accession>A0ABR2VN72</accession>
<keyword evidence="2" id="KW-0479">Metal-binding</keyword>
<dbReference type="EMBL" id="JASJQH010009181">
    <property type="protein sequence ID" value="KAK9680792.1"/>
    <property type="molecule type" value="Genomic_DNA"/>
</dbReference>
<comment type="caution">
    <text evidence="10">The sequence shown here is derived from an EMBL/GenBank/DDBJ whole genome shotgun (WGS) entry which is preliminary data.</text>
</comment>
<dbReference type="SMART" id="SM00355">
    <property type="entry name" value="ZnF_C2H2"/>
    <property type="match status" value="2"/>
</dbReference>
<dbReference type="PANTHER" id="PTHR16515:SF49">
    <property type="entry name" value="GASTRULA ZINC FINGER PROTEIN XLCGF49.1-LIKE-RELATED"/>
    <property type="match status" value="1"/>
</dbReference>
<keyword evidence="6" id="KW-0539">Nucleus</keyword>
<evidence type="ECO:0000256" key="7">
    <source>
        <dbReference type="PROSITE-ProRule" id="PRU00042"/>
    </source>
</evidence>
<keyword evidence="11" id="KW-1185">Reference proteome</keyword>
<keyword evidence="5" id="KW-0862">Zinc</keyword>
<evidence type="ECO:0000256" key="6">
    <source>
        <dbReference type="ARBA" id="ARBA00023242"/>
    </source>
</evidence>
<evidence type="ECO:0000256" key="1">
    <source>
        <dbReference type="ARBA" id="ARBA00004123"/>
    </source>
</evidence>
<evidence type="ECO:0000256" key="4">
    <source>
        <dbReference type="ARBA" id="ARBA00022771"/>
    </source>
</evidence>
<comment type="subcellular location">
    <subcellularLocation>
        <location evidence="1">Nucleus</location>
    </subcellularLocation>
</comment>
<evidence type="ECO:0000256" key="5">
    <source>
        <dbReference type="ARBA" id="ARBA00022833"/>
    </source>
</evidence>
<evidence type="ECO:0000313" key="11">
    <source>
        <dbReference type="Proteomes" id="UP001479436"/>
    </source>
</evidence>
<feature type="domain" description="C2H2-type" evidence="9">
    <location>
        <begin position="271"/>
        <end position="298"/>
    </location>
</feature>
<dbReference type="InterPro" id="IPR013087">
    <property type="entry name" value="Znf_C2H2_type"/>
</dbReference>
<gene>
    <name evidence="10" type="ORF">K7432_015841</name>
</gene>
<evidence type="ECO:0000256" key="8">
    <source>
        <dbReference type="SAM" id="MobiDB-lite"/>
    </source>
</evidence>
<dbReference type="SUPFAM" id="SSF57667">
    <property type="entry name" value="beta-beta-alpha zinc fingers"/>
    <property type="match status" value="1"/>
</dbReference>